<sequence length="626" mass="71879">NPPSHFLQANRPTSSHQSDIIAEQVRNNQPWGHQNVNVLSLSELWQDSSSQKHQLEQQPIRSGSQLDLSKSPRDLDVNLQTAGNPVSHFLEASRQTSLHASDIRAQQTQDNQPWSHQNWNLPSVSQTSSELSHNAIVSDEGDSTSQSLKNNRKRKIDAVDSTAESDNEIDEEVLIQSIDDLMGSSLVIPDDLRLNALLMLYKQVGSIEVTPIFQLLSSFVVAAKKTYFLLNTKSPMSERTFAARLSHIIKASLLQIKTYAQLFKKMTTGDNKTLSELQTEAFAFLKFFWFLVLTGYADKKSKFYHSSETPAFVELQINAKNAFELPGKTYAKSQTASWHGTTAFFNFHWTDDVTFFVKTTINNKVISYAQKYNPELFQQIQEKSYQLADLHKKRFFEKCRLAKGQKELEILKKKLREKLSFYYSKILGQRALRKFKFQVRELLIKFSQELERIQKKFPERTPKCILGRISYILNATFIKIEVYNSLEKGNSPTINETASLEEELFNFLTEFCTLVLLDGCHRQSGFSQQRRRENELEALEHVRKILGSRGTSEEKAESASWVVASHFVNSYWKESLKNTNKKKLIKDEIVKMGKKSNIPYPRYLVREEDISEAGFQSGRDNVLDNV</sequence>
<feature type="region of interest" description="Disordered" evidence="1">
    <location>
        <begin position="137"/>
        <end position="163"/>
    </location>
</feature>
<proteinExistence type="predicted"/>
<gene>
    <name evidence="2" type="ORF">O181_094794</name>
</gene>
<name>A0A9Q3PB51_9BASI</name>
<dbReference type="Proteomes" id="UP000765509">
    <property type="component" value="Unassembled WGS sequence"/>
</dbReference>
<protein>
    <submittedName>
        <fullName evidence="2">Uncharacterized protein</fullName>
    </submittedName>
</protein>
<comment type="caution">
    <text evidence="2">The sequence shown here is derived from an EMBL/GenBank/DDBJ whole genome shotgun (WGS) entry which is preliminary data.</text>
</comment>
<accession>A0A9Q3PB51</accession>
<feature type="compositionally biased region" description="Polar residues" evidence="1">
    <location>
        <begin position="50"/>
        <end position="68"/>
    </location>
</feature>
<feature type="region of interest" description="Disordered" evidence="1">
    <location>
        <begin position="97"/>
        <end position="125"/>
    </location>
</feature>
<feature type="region of interest" description="Disordered" evidence="1">
    <location>
        <begin position="50"/>
        <end position="71"/>
    </location>
</feature>
<dbReference type="AlphaFoldDB" id="A0A9Q3PB51"/>
<organism evidence="2 3">
    <name type="scientific">Austropuccinia psidii MF-1</name>
    <dbReference type="NCBI Taxonomy" id="1389203"/>
    <lineage>
        <taxon>Eukaryota</taxon>
        <taxon>Fungi</taxon>
        <taxon>Dikarya</taxon>
        <taxon>Basidiomycota</taxon>
        <taxon>Pucciniomycotina</taxon>
        <taxon>Pucciniomycetes</taxon>
        <taxon>Pucciniales</taxon>
        <taxon>Sphaerophragmiaceae</taxon>
        <taxon>Austropuccinia</taxon>
    </lineage>
</organism>
<keyword evidence="3" id="KW-1185">Reference proteome</keyword>
<dbReference type="EMBL" id="AVOT02061948">
    <property type="protein sequence ID" value="MBW0555079.1"/>
    <property type="molecule type" value="Genomic_DNA"/>
</dbReference>
<reference evidence="2" key="1">
    <citation type="submission" date="2021-03" db="EMBL/GenBank/DDBJ databases">
        <title>Draft genome sequence of rust myrtle Austropuccinia psidii MF-1, a brazilian biotype.</title>
        <authorList>
            <person name="Quecine M.C."/>
            <person name="Pachon D.M.R."/>
            <person name="Bonatelli M.L."/>
            <person name="Correr F.H."/>
            <person name="Franceschini L.M."/>
            <person name="Leite T.F."/>
            <person name="Margarido G.R.A."/>
            <person name="Almeida C.A."/>
            <person name="Ferrarezi J.A."/>
            <person name="Labate C.A."/>
        </authorList>
    </citation>
    <scope>NUCLEOTIDE SEQUENCE</scope>
    <source>
        <strain evidence="2">MF-1</strain>
    </source>
</reference>
<feature type="non-terminal residue" evidence="2">
    <location>
        <position position="1"/>
    </location>
</feature>
<evidence type="ECO:0000313" key="2">
    <source>
        <dbReference type="EMBL" id="MBW0555079.1"/>
    </source>
</evidence>
<evidence type="ECO:0000256" key="1">
    <source>
        <dbReference type="SAM" id="MobiDB-lite"/>
    </source>
</evidence>
<evidence type="ECO:0000313" key="3">
    <source>
        <dbReference type="Proteomes" id="UP000765509"/>
    </source>
</evidence>